<reference evidence="2 3" key="1">
    <citation type="journal article" date="2014" name="Int. J. Syst. Evol. Microbiol.">
        <title>Complete genome sequence of Corynebacterium casei LMG S-19264T (=DSM 44701T), isolated from a smear-ripened cheese.</title>
        <authorList>
            <consortium name="US DOE Joint Genome Institute (JGI-PGF)"/>
            <person name="Walter F."/>
            <person name="Albersmeier A."/>
            <person name="Kalinowski J."/>
            <person name="Ruckert C."/>
        </authorList>
    </citation>
    <scope>NUCLEOTIDE SEQUENCE [LARGE SCALE GENOMIC DNA]</scope>
    <source>
        <strain evidence="2 3">CGMCC 4.7111</strain>
    </source>
</reference>
<gene>
    <name evidence="2" type="ORF">GCM10011579_094010</name>
</gene>
<sequence length="209" mass="22948">MRTLALNRTPAPRVPAPAGHLRQAAPVSPSHRDTALVRATTVLMRRSVPTVSQNPVSAMRVTAMERSVSVGRPRVAALRHAVPGTVQSNVPVVRASVPPQPGSLRTLQLPVTAPRLRIEEPPHRWAQPQAQRTIPESNSPTAVAQMRPAMPVQTRQRPTTASIEEPRPPAAPRPPIPQQPPVNIDQLTDDIVRRIDHRITAHRERLGRI</sequence>
<proteinExistence type="predicted"/>
<dbReference type="AlphaFoldDB" id="A0A918DAB9"/>
<organism evidence="2 3">
    <name type="scientific">Streptomyces albiflavescens</name>
    <dbReference type="NCBI Taxonomy" id="1623582"/>
    <lineage>
        <taxon>Bacteria</taxon>
        <taxon>Bacillati</taxon>
        <taxon>Actinomycetota</taxon>
        <taxon>Actinomycetes</taxon>
        <taxon>Kitasatosporales</taxon>
        <taxon>Streptomycetaceae</taxon>
        <taxon>Streptomyces</taxon>
    </lineage>
</organism>
<dbReference type="Proteomes" id="UP000600365">
    <property type="component" value="Unassembled WGS sequence"/>
</dbReference>
<evidence type="ECO:0000256" key="1">
    <source>
        <dbReference type="SAM" id="MobiDB-lite"/>
    </source>
</evidence>
<feature type="compositionally biased region" description="Polar residues" evidence="1">
    <location>
        <begin position="128"/>
        <end position="142"/>
    </location>
</feature>
<feature type="region of interest" description="Disordered" evidence="1">
    <location>
        <begin position="123"/>
        <end position="183"/>
    </location>
</feature>
<evidence type="ECO:0000313" key="2">
    <source>
        <dbReference type="EMBL" id="GGN94475.1"/>
    </source>
</evidence>
<name>A0A918DAB9_9ACTN</name>
<keyword evidence="3" id="KW-1185">Reference proteome</keyword>
<comment type="caution">
    <text evidence="2">The sequence shown here is derived from an EMBL/GenBank/DDBJ whole genome shotgun (WGS) entry which is preliminary data.</text>
</comment>
<protein>
    <submittedName>
        <fullName evidence="2">Uncharacterized protein</fullName>
    </submittedName>
</protein>
<feature type="compositionally biased region" description="Polar residues" evidence="1">
    <location>
        <begin position="153"/>
        <end position="162"/>
    </location>
</feature>
<feature type="compositionally biased region" description="Pro residues" evidence="1">
    <location>
        <begin position="168"/>
        <end position="180"/>
    </location>
</feature>
<accession>A0A918DAB9</accession>
<dbReference type="EMBL" id="BMMM01000030">
    <property type="protein sequence ID" value="GGN94475.1"/>
    <property type="molecule type" value="Genomic_DNA"/>
</dbReference>
<evidence type="ECO:0000313" key="3">
    <source>
        <dbReference type="Proteomes" id="UP000600365"/>
    </source>
</evidence>
<feature type="region of interest" description="Disordered" evidence="1">
    <location>
        <begin position="1"/>
        <end position="31"/>
    </location>
</feature>